<keyword evidence="3" id="KW-1185">Reference proteome</keyword>
<evidence type="ECO:0000313" key="2">
    <source>
        <dbReference type="EMBL" id="KAK7601468.1"/>
    </source>
</evidence>
<dbReference type="EMBL" id="JBBCAQ010000010">
    <property type="protein sequence ID" value="KAK7601468.1"/>
    <property type="molecule type" value="Genomic_DNA"/>
</dbReference>
<evidence type="ECO:0000256" key="1">
    <source>
        <dbReference type="SAM" id="SignalP"/>
    </source>
</evidence>
<comment type="caution">
    <text evidence="2">The sequence shown here is derived from an EMBL/GenBank/DDBJ whole genome shotgun (WGS) entry which is preliminary data.</text>
</comment>
<dbReference type="AlphaFoldDB" id="A0AAN9TNZ3"/>
<organism evidence="2 3">
    <name type="scientific">Parthenolecanium corni</name>
    <dbReference type="NCBI Taxonomy" id="536013"/>
    <lineage>
        <taxon>Eukaryota</taxon>
        <taxon>Metazoa</taxon>
        <taxon>Ecdysozoa</taxon>
        <taxon>Arthropoda</taxon>
        <taxon>Hexapoda</taxon>
        <taxon>Insecta</taxon>
        <taxon>Pterygota</taxon>
        <taxon>Neoptera</taxon>
        <taxon>Paraneoptera</taxon>
        <taxon>Hemiptera</taxon>
        <taxon>Sternorrhyncha</taxon>
        <taxon>Coccoidea</taxon>
        <taxon>Coccidae</taxon>
        <taxon>Parthenolecanium</taxon>
    </lineage>
</organism>
<reference evidence="2 3" key="1">
    <citation type="submission" date="2024-03" db="EMBL/GenBank/DDBJ databases">
        <title>Adaptation during the transition from Ophiocordyceps entomopathogen to insect associate is accompanied by gene loss and intensified selection.</title>
        <authorList>
            <person name="Ward C.M."/>
            <person name="Onetto C.A."/>
            <person name="Borneman A.R."/>
        </authorList>
    </citation>
    <scope>NUCLEOTIDE SEQUENCE [LARGE SCALE GENOMIC DNA]</scope>
    <source>
        <strain evidence="2">AWRI1</strain>
        <tissue evidence="2">Single Adult Female</tissue>
    </source>
</reference>
<gene>
    <name evidence="2" type="ORF">V9T40_008909</name>
</gene>
<accession>A0AAN9TNZ3</accession>
<proteinExistence type="predicted"/>
<protein>
    <submittedName>
        <fullName evidence="2">Uncharacterized protein</fullName>
    </submittedName>
</protein>
<sequence>MSFPVQVMDSCLVILIFSATAYGDLEDELANINKNGYPGSFIFDAVQTQSNVITEKELLNRLNSPEIQKSLIKRALNYATSKLSEEDMENYTSKNHLSRNLLNNYCSYGWIRWLSFMNCGGNESITSEEDAEEFDKLEIINQGTEMCFKKKISEDSCKLSIK</sequence>
<name>A0AAN9TNZ3_9HEMI</name>
<keyword evidence="1" id="KW-0732">Signal</keyword>
<feature type="signal peptide" evidence="1">
    <location>
        <begin position="1"/>
        <end position="23"/>
    </location>
</feature>
<dbReference type="Proteomes" id="UP001367676">
    <property type="component" value="Unassembled WGS sequence"/>
</dbReference>
<feature type="chain" id="PRO_5042935754" evidence="1">
    <location>
        <begin position="24"/>
        <end position="162"/>
    </location>
</feature>
<evidence type="ECO:0000313" key="3">
    <source>
        <dbReference type="Proteomes" id="UP001367676"/>
    </source>
</evidence>